<feature type="domain" description="Anoctamin transmembrane" evidence="10">
    <location>
        <begin position="285"/>
        <end position="850"/>
    </location>
</feature>
<dbReference type="InterPro" id="IPR032394">
    <property type="entry name" value="Anoct_dimer"/>
</dbReference>
<gene>
    <name evidence="13 14 15 16" type="primary">LOC108564163</name>
</gene>
<evidence type="ECO:0000256" key="4">
    <source>
        <dbReference type="ARBA" id="ARBA00022692"/>
    </source>
</evidence>
<reference evidence="13 14" key="1">
    <citation type="submission" date="2025-05" db="UniProtKB">
        <authorList>
            <consortium name="RefSeq"/>
        </authorList>
    </citation>
    <scope>IDENTIFICATION</scope>
    <source>
        <tissue evidence="13 14">Whole Larva</tissue>
    </source>
</reference>
<comment type="similarity">
    <text evidence="2 8">Belongs to the anoctamin family.</text>
</comment>
<feature type="transmembrane region" description="Helical" evidence="8">
    <location>
        <begin position="812"/>
        <end position="836"/>
    </location>
</feature>
<evidence type="ECO:0000259" key="10">
    <source>
        <dbReference type="Pfam" id="PF04547"/>
    </source>
</evidence>
<feature type="transmembrane region" description="Helical" evidence="8">
    <location>
        <begin position="493"/>
        <end position="515"/>
    </location>
</feature>
<comment type="subcellular location">
    <subcellularLocation>
        <location evidence="1">Cell membrane</location>
        <topology evidence="1">Multi-pass membrane protein</topology>
    </subcellularLocation>
    <subcellularLocation>
        <location evidence="8">Membrane</location>
        <topology evidence="8">Multi-pass membrane protein</topology>
    </subcellularLocation>
</comment>
<dbReference type="InterPro" id="IPR049452">
    <property type="entry name" value="Anoctamin_TM"/>
</dbReference>
<keyword evidence="5 8" id="KW-1133">Transmembrane helix</keyword>
<feature type="transmembrane region" description="Helical" evidence="8">
    <location>
        <begin position="450"/>
        <end position="472"/>
    </location>
</feature>
<evidence type="ECO:0000256" key="9">
    <source>
        <dbReference type="SAM" id="MobiDB-lite"/>
    </source>
</evidence>
<evidence type="ECO:0000256" key="6">
    <source>
        <dbReference type="ARBA" id="ARBA00023136"/>
    </source>
</evidence>
<name>A0ABM1MVJ9_NICVS</name>
<evidence type="ECO:0000313" key="15">
    <source>
        <dbReference type="RefSeq" id="XP_017778598.1"/>
    </source>
</evidence>
<evidence type="ECO:0000259" key="11">
    <source>
        <dbReference type="Pfam" id="PF16178"/>
    </source>
</evidence>
<dbReference type="Pfam" id="PF16178">
    <property type="entry name" value="Anoct_dimer"/>
    <property type="match status" value="1"/>
</dbReference>
<feature type="transmembrane region" description="Helical" evidence="8">
    <location>
        <begin position="723"/>
        <end position="744"/>
    </location>
</feature>
<feature type="compositionally biased region" description="Low complexity" evidence="9">
    <location>
        <begin position="906"/>
        <end position="935"/>
    </location>
</feature>
<dbReference type="InterPro" id="IPR007632">
    <property type="entry name" value="Anoctamin"/>
</dbReference>
<accession>A0ABM1MVJ9</accession>
<dbReference type="RefSeq" id="XP_017778596.1">
    <property type="nucleotide sequence ID" value="XM_017923107.1"/>
</dbReference>
<dbReference type="GeneID" id="108564163"/>
<dbReference type="RefSeq" id="XP_017778598.1">
    <property type="nucleotide sequence ID" value="XM_017923109.1"/>
</dbReference>
<proteinExistence type="inferred from homology"/>
<dbReference type="RefSeq" id="XP_017778599.1">
    <property type="nucleotide sequence ID" value="XM_017923110.1"/>
</dbReference>
<evidence type="ECO:0000313" key="16">
    <source>
        <dbReference type="RefSeq" id="XP_017778599.1"/>
    </source>
</evidence>
<feature type="transmembrane region" description="Helical" evidence="8">
    <location>
        <begin position="542"/>
        <end position="560"/>
    </location>
</feature>
<evidence type="ECO:0000313" key="14">
    <source>
        <dbReference type="RefSeq" id="XP_017778597.1"/>
    </source>
</evidence>
<evidence type="ECO:0000256" key="1">
    <source>
        <dbReference type="ARBA" id="ARBA00004651"/>
    </source>
</evidence>
<evidence type="ECO:0000256" key="7">
    <source>
        <dbReference type="ARBA" id="ARBA00023180"/>
    </source>
</evidence>
<feature type="domain" description="Anoctamin dimerisation" evidence="11">
    <location>
        <begin position="88"/>
        <end position="282"/>
    </location>
</feature>
<keyword evidence="4 8" id="KW-0812">Transmembrane</keyword>
<feature type="transmembrane region" description="Helical" evidence="8">
    <location>
        <begin position="663"/>
        <end position="686"/>
    </location>
</feature>
<dbReference type="Pfam" id="PF04547">
    <property type="entry name" value="Anoctamin"/>
    <property type="match status" value="1"/>
</dbReference>
<evidence type="ECO:0000256" key="2">
    <source>
        <dbReference type="ARBA" id="ARBA00009671"/>
    </source>
</evidence>
<keyword evidence="12" id="KW-1185">Reference proteome</keyword>
<feature type="region of interest" description="Disordered" evidence="9">
    <location>
        <begin position="900"/>
        <end position="935"/>
    </location>
</feature>
<evidence type="ECO:0000256" key="8">
    <source>
        <dbReference type="RuleBase" id="RU280814"/>
    </source>
</evidence>
<sequence>MEDDDDEFYDTISVNSQLVGDNRRRRSYLSLSRNTVYYSAFDLNMELEPLQENSNSDLQLPRPKVPKKPTTYAEWRERTWRNAKDNVSVDFVLAYENDCDKRRLFEQNLADVGFILQTEEVQKIKFILIHVPQHVLYQYAEILKLRMPLKINFEQRDNNNFLATSINKFLHWSRIKLDKTLFPPKNYTLTAEFSRDKIYLFDENSPDYFNLQTRITVISYILEREKFGDKEQEKGIKKLLAENIYKAAYPLHDGDLKNVNCIRRRLLDEWASVSKGIKYQPIDDIKDYFGVKIALYFTWLGFYTHMLIPASIFGLLCFLFGILTMNRDQLSIDICTQNITMCPLCDKICPFWQLKDACLFSKITYLVDNPVTVVFAVMMSVWSALYLEMWKRYSAEITHRWGLTGFDLLAEPPRPEFLTRLANAKKEKINVVTLLKEPVVPYWRVKVPSILFSFTVVILSMTAAIAVVFAIVMYRMSLLTSSALYGDKSSYRIYVVPVTGGVINLICIFILNYFYNMLAEYLTETELHRTQTEHEDSLTLKIYLFQFVNYYTCLFYIAFLKGKFVGYPAKYNRIFGARQEECQPGGCLMELTIQLTIIMIGKQAFHSVFEIIKPLAIKMYNKFKFKIKPEEVCTQNQWTEDYKLLELEPNGLFQEYLEMVLQYGFVTIFVTAFPLAPLFALINNIFEMRLDGKKMLKYFRKPVPKRVKDIGVWYPIMNTIGRISVVTNAFIIAFSSQFIPKLVYSMKWNHDRTENGFLHFTLTEFNTSDFQVAAAPLKNPNNVQICSFAEYRNDYDHEYKYKRPIEYWHITAARLAFIVVYQNLVGFIITAIQWAIPDIPNKLRDRIKREAYQINESIIREEKRRHLTTQASRAKMNFVDEINREDQNGSLHQRLNRVNSISNNTSDQVSGSASSPSANSNSSSEGSTDQSESNS</sequence>
<dbReference type="RefSeq" id="XP_017778597.1">
    <property type="nucleotide sequence ID" value="XM_017923108.1"/>
</dbReference>
<keyword evidence="3" id="KW-1003">Cell membrane</keyword>
<protein>
    <recommendedName>
        <fullName evidence="8">Anoctamin</fullName>
    </recommendedName>
</protein>
<organism evidence="12 16">
    <name type="scientific">Nicrophorus vespilloides</name>
    <name type="common">Boreal carrion beetle</name>
    <dbReference type="NCBI Taxonomy" id="110193"/>
    <lineage>
        <taxon>Eukaryota</taxon>
        <taxon>Metazoa</taxon>
        <taxon>Ecdysozoa</taxon>
        <taxon>Arthropoda</taxon>
        <taxon>Hexapoda</taxon>
        <taxon>Insecta</taxon>
        <taxon>Pterygota</taxon>
        <taxon>Neoptera</taxon>
        <taxon>Endopterygota</taxon>
        <taxon>Coleoptera</taxon>
        <taxon>Polyphaga</taxon>
        <taxon>Staphyliniformia</taxon>
        <taxon>Silphidae</taxon>
        <taxon>Nicrophorinae</taxon>
        <taxon>Nicrophorus</taxon>
    </lineage>
</organism>
<evidence type="ECO:0000313" key="13">
    <source>
        <dbReference type="RefSeq" id="XP_017778596.1"/>
    </source>
</evidence>
<keyword evidence="6 8" id="KW-0472">Membrane</keyword>
<dbReference type="Proteomes" id="UP000695000">
    <property type="component" value="Unplaced"/>
</dbReference>
<evidence type="ECO:0000256" key="5">
    <source>
        <dbReference type="ARBA" id="ARBA00022989"/>
    </source>
</evidence>
<keyword evidence="7" id="KW-0325">Glycoprotein</keyword>
<feature type="transmembrane region" description="Helical" evidence="8">
    <location>
        <begin position="296"/>
        <end position="323"/>
    </location>
</feature>
<evidence type="ECO:0000256" key="3">
    <source>
        <dbReference type="ARBA" id="ARBA00022475"/>
    </source>
</evidence>
<feature type="transmembrane region" description="Helical" evidence="8">
    <location>
        <begin position="363"/>
        <end position="385"/>
    </location>
</feature>
<evidence type="ECO:0000313" key="12">
    <source>
        <dbReference type="Proteomes" id="UP000695000"/>
    </source>
</evidence>
<dbReference type="PANTHER" id="PTHR12308:SF83">
    <property type="entry name" value="ANOCTAMIN"/>
    <property type="match status" value="1"/>
</dbReference>
<dbReference type="PANTHER" id="PTHR12308">
    <property type="entry name" value="ANOCTAMIN"/>
    <property type="match status" value="1"/>
</dbReference>